<reference evidence="7 8" key="1">
    <citation type="submission" date="2010-12" db="EMBL/GenBank/DDBJ databases">
        <title>Complete sequence of Bacillus cellulosilyticus DSM 2522.</title>
        <authorList>
            <consortium name="US DOE Joint Genome Institute"/>
            <person name="Lucas S."/>
            <person name="Copeland A."/>
            <person name="Lapidus A."/>
            <person name="Cheng J.-F."/>
            <person name="Bruce D."/>
            <person name="Goodwin L."/>
            <person name="Pitluck S."/>
            <person name="Chertkov O."/>
            <person name="Detter J.C."/>
            <person name="Han C."/>
            <person name="Tapia R."/>
            <person name="Land M."/>
            <person name="Hauser L."/>
            <person name="Jeffries C."/>
            <person name="Kyrpides N."/>
            <person name="Ivanova N."/>
            <person name="Mikhailova N."/>
            <person name="Brumm P."/>
            <person name="Mead D."/>
            <person name="Woyke T."/>
        </authorList>
    </citation>
    <scope>NUCLEOTIDE SEQUENCE [LARGE SCALE GENOMIC DNA]</scope>
    <source>
        <strain evidence="8">ATCC 21833 / DSM 2522 / FERM P-1141 / JCM 9156 / N-4</strain>
    </source>
</reference>
<dbReference type="GO" id="GO:0004553">
    <property type="term" value="F:hydrolase activity, hydrolyzing O-glycosyl compounds"/>
    <property type="evidence" value="ECO:0007669"/>
    <property type="project" value="InterPro"/>
</dbReference>
<feature type="chain" id="PRO_5039657859" evidence="4">
    <location>
        <begin position="22"/>
        <end position="393"/>
    </location>
</feature>
<dbReference type="InterPro" id="IPR010611">
    <property type="entry name" value="3D_dom"/>
</dbReference>
<dbReference type="CDD" id="cd14667">
    <property type="entry name" value="3D_containing_proteins"/>
    <property type="match status" value="1"/>
</dbReference>
<keyword evidence="1 4" id="KW-0732">Signal</keyword>
<evidence type="ECO:0000256" key="3">
    <source>
        <dbReference type="SAM" id="MobiDB-lite"/>
    </source>
</evidence>
<evidence type="ECO:0000313" key="8">
    <source>
        <dbReference type="Proteomes" id="UP000001401"/>
    </source>
</evidence>
<dbReference type="KEGG" id="bco:Bcell_2768"/>
<dbReference type="GO" id="GO:0019867">
    <property type="term" value="C:outer membrane"/>
    <property type="evidence" value="ECO:0007669"/>
    <property type="project" value="InterPro"/>
</dbReference>
<evidence type="ECO:0000259" key="6">
    <source>
        <dbReference type="Pfam" id="PF24568"/>
    </source>
</evidence>
<sequence precursor="true">MLKKIVVLLMMIIVAPSFVQATEALENDQNRIQQEREEVQEELSYAESELVQLAQELEQLNQTLTDLNNTIEENEKLIEEIEEKIAKNEAEIQELDLDVELLQNDIDQRVDLLKERARSYQRHGNQNISYLEVVLGAESFGDFVNRLLSITKIAQADNHFIDQLESNQQELFEVQEEYEETLFQLVNQVVELELIHEDIEQQKEETLQLRDEMKANEREQEELIAQLVTDEQQLASQEQEIRDRIEEEARRQEEARLEEERQKEIEARAQAEREAANNTVSRSNSSNEESSNTTSNDANWRTFEATAYTANCVGCSGVTSTGIDLRANPNAKVIAVDPSVIPLGSRVEVRGYGTFLAADIGGAIVGNKIDIFMPNRSDALRFGRQTVQIRVLD</sequence>
<feature type="signal peptide" evidence="4">
    <location>
        <begin position="1"/>
        <end position="21"/>
    </location>
</feature>
<protein>
    <submittedName>
        <fullName evidence="7">3D domain-containing protein</fullName>
    </submittedName>
</protein>
<dbReference type="AlphaFoldDB" id="E6TW66"/>
<dbReference type="Gene3D" id="6.10.250.3150">
    <property type="match status" value="1"/>
</dbReference>
<evidence type="ECO:0000256" key="4">
    <source>
        <dbReference type="SAM" id="SignalP"/>
    </source>
</evidence>
<dbReference type="eggNOG" id="COG3584">
    <property type="taxonomic scope" value="Bacteria"/>
</dbReference>
<gene>
    <name evidence="7" type="ordered locus">Bcell_2768</name>
</gene>
<name>E6TW66_EVAC2</name>
<dbReference type="RefSeq" id="WP_013489355.1">
    <property type="nucleotide sequence ID" value="NC_014829.1"/>
</dbReference>
<dbReference type="SUPFAM" id="SSF50685">
    <property type="entry name" value="Barwin-like endoglucanases"/>
    <property type="match status" value="1"/>
</dbReference>
<evidence type="ECO:0000256" key="2">
    <source>
        <dbReference type="SAM" id="Coils"/>
    </source>
</evidence>
<dbReference type="HOGENOM" id="CLU_055076_1_0_9"/>
<dbReference type="GO" id="GO:0009254">
    <property type="term" value="P:peptidoglycan turnover"/>
    <property type="evidence" value="ECO:0007669"/>
    <property type="project" value="InterPro"/>
</dbReference>
<keyword evidence="2" id="KW-0175">Coiled coil</keyword>
<proteinExistence type="predicted"/>
<dbReference type="EMBL" id="CP002394">
    <property type="protein sequence ID" value="ADU31022.1"/>
    <property type="molecule type" value="Genomic_DNA"/>
</dbReference>
<dbReference type="PANTHER" id="PTHR39160">
    <property type="entry name" value="CELL WALL-BINDING PROTEIN YOCH"/>
    <property type="match status" value="1"/>
</dbReference>
<dbReference type="InterPro" id="IPR036908">
    <property type="entry name" value="RlpA-like_sf"/>
</dbReference>
<dbReference type="Pfam" id="PF24568">
    <property type="entry name" value="CC_PcsB"/>
    <property type="match status" value="1"/>
</dbReference>
<dbReference type="STRING" id="649639.Bcell_2768"/>
<dbReference type="InterPro" id="IPR059180">
    <property type="entry name" value="3D_YorM"/>
</dbReference>
<feature type="compositionally biased region" description="Basic and acidic residues" evidence="3">
    <location>
        <begin position="253"/>
        <end position="275"/>
    </location>
</feature>
<feature type="compositionally biased region" description="Low complexity" evidence="3">
    <location>
        <begin position="276"/>
        <end position="298"/>
    </location>
</feature>
<feature type="domain" description="3D" evidence="5">
    <location>
        <begin position="332"/>
        <end position="392"/>
    </location>
</feature>
<organism evidence="7 8">
    <name type="scientific">Evansella cellulosilytica (strain ATCC 21833 / DSM 2522 / FERM P-1141 / JCM 9156 / N-4)</name>
    <name type="common">Bacillus cellulosilyticus</name>
    <dbReference type="NCBI Taxonomy" id="649639"/>
    <lineage>
        <taxon>Bacteria</taxon>
        <taxon>Bacillati</taxon>
        <taxon>Bacillota</taxon>
        <taxon>Bacilli</taxon>
        <taxon>Bacillales</taxon>
        <taxon>Bacillaceae</taxon>
        <taxon>Evansella</taxon>
    </lineage>
</organism>
<dbReference type="PANTHER" id="PTHR39160:SF6">
    <property type="entry name" value="CELL WALL-BINDING PROTEIN YOCH"/>
    <property type="match status" value="1"/>
</dbReference>
<feature type="region of interest" description="Disordered" evidence="3">
    <location>
        <begin position="253"/>
        <end position="298"/>
    </location>
</feature>
<dbReference type="InterPro" id="IPR057309">
    <property type="entry name" value="PcsB_CC"/>
</dbReference>
<evidence type="ECO:0000259" key="5">
    <source>
        <dbReference type="Pfam" id="PF06725"/>
    </source>
</evidence>
<dbReference type="OrthoDB" id="9798935at2"/>
<accession>E6TW66</accession>
<dbReference type="Pfam" id="PF06725">
    <property type="entry name" value="3D"/>
    <property type="match status" value="1"/>
</dbReference>
<dbReference type="Proteomes" id="UP000001401">
    <property type="component" value="Chromosome"/>
</dbReference>
<dbReference type="eggNOG" id="COG3883">
    <property type="taxonomic scope" value="Bacteria"/>
</dbReference>
<dbReference type="InterPro" id="IPR051933">
    <property type="entry name" value="Resuscitation_pf_RpfB"/>
</dbReference>
<evidence type="ECO:0000256" key="1">
    <source>
        <dbReference type="ARBA" id="ARBA00022729"/>
    </source>
</evidence>
<feature type="domain" description="Peptidoglycan hydrolase PcsB coiled-coil" evidence="6">
    <location>
        <begin position="101"/>
        <end position="171"/>
    </location>
</feature>
<feature type="coiled-coil region" evidence="2">
    <location>
        <begin position="18"/>
        <end position="105"/>
    </location>
</feature>
<keyword evidence="8" id="KW-1185">Reference proteome</keyword>
<evidence type="ECO:0000313" key="7">
    <source>
        <dbReference type="EMBL" id="ADU31022.1"/>
    </source>
</evidence>